<proteinExistence type="inferred from homology"/>
<dbReference type="GO" id="GO:0019546">
    <property type="term" value="P:L-arginine deiminase pathway"/>
    <property type="evidence" value="ECO:0007669"/>
    <property type="project" value="TreeGrafter"/>
</dbReference>
<accession>A0A644ZMN8</accession>
<dbReference type="PIRSF" id="PIRSF006356">
    <property type="entry name" value="Arg_deiminase"/>
    <property type="match status" value="1"/>
</dbReference>
<sequence>MRSPIQVFSEVGRLKKVLLHRPGQELENLMPEYLGRQLFEDIPYLVHAREEHDQFAKTLRACGVEVCYLLDLTAEAVREAGVQERLVDDFVAEMGISAHGVEDAVRAYLLDMPVPQMLSAMVRGVRKSELGMREHKHLVDYIDDAYPFYVDPMPNLYFTRDPFFMVGDGVCISSMANVVRARETLFGRCLFQNHPVYKNTPMRHTRDDPFSIEGGDVLVLSKEVIAVGISQRTDPNAVEALADRLIGEETGITRVIAIDIPKVRSYMHLDTVMTMVDWDKFTIHPSILPMLRAFSLTKKHGKVTVSQEECDFRETLMDALHLDRVDLIACGGGSAIDAAREQWNDGTNTLAVSPGEVIAFSRNYVTNGILRDHGVIVHEIPSAELSRGRGGPRCMSMPLWRE</sequence>
<organism evidence="2">
    <name type="scientific">bioreactor metagenome</name>
    <dbReference type="NCBI Taxonomy" id="1076179"/>
    <lineage>
        <taxon>unclassified sequences</taxon>
        <taxon>metagenomes</taxon>
        <taxon>ecological metagenomes</taxon>
    </lineage>
</organism>
<protein>
    <submittedName>
        <fullName evidence="2">Arginine deiminase</fullName>
        <ecNumber evidence="2">3.5.3.6</ecNumber>
    </submittedName>
</protein>
<reference evidence="2" key="1">
    <citation type="submission" date="2019-08" db="EMBL/GenBank/DDBJ databases">
        <authorList>
            <person name="Kucharzyk K."/>
            <person name="Murdoch R.W."/>
            <person name="Higgins S."/>
            <person name="Loffler F."/>
        </authorList>
    </citation>
    <scope>NUCLEOTIDE SEQUENCE</scope>
</reference>
<dbReference type="GO" id="GO:0016990">
    <property type="term" value="F:arginine deiminase activity"/>
    <property type="evidence" value="ECO:0007669"/>
    <property type="project" value="UniProtKB-EC"/>
</dbReference>
<dbReference type="Gene3D" id="3.75.10.10">
    <property type="entry name" value="L-arginine/glycine Amidinotransferase, Chain A"/>
    <property type="match status" value="1"/>
</dbReference>
<dbReference type="EMBL" id="VSSQ01009582">
    <property type="protein sequence ID" value="MPM42036.1"/>
    <property type="molecule type" value="Genomic_DNA"/>
</dbReference>
<evidence type="ECO:0000256" key="1">
    <source>
        <dbReference type="ARBA" id="ARBA00022801"/>
    </source>
</evidence>
<dbReference type="Pfam" id="PF02274">
    <property type="entry name" value="ADI"/>
    <property type="match status" value="1"/>
</dbReference>
<dbReference type="PANTHER" id="PTHR47271">
    <property type="entry name" value="ARGININE DEIMINASE"/>
    <property type="match status" value="1"/>
</dbReference>
<dbReference type="NCBIfam" id="NF002381">
    <property type="entry name" value="PRK01388.1"/>
    <property type="match status" value="1"/>
</dbReference>
<keyword evidence="1 2" id="KW-0378">Hydrolase</keyword>
<dbReference type="PANTHER" id="PTHR47271:SF2">
    <property type="entry name" value="ARGININE DEIMINASE"/>
    <property type="match status" value="1"/>
</dbReference>
<dbReference type="InterPro" id="IPR003876">
    <property type="entry name" value="Arg_deiminase"/>
</dbReference>
<dbReference type="Gene3D" id="1.10.3930.10">
    <property type="entry name" value="Arginine deiminase"/>
    <property type="match status" value="1"/>
</dbReference>
<dbReference type="EC" id="3.5.3.6" evidence="2"/>
<dbReference type="PRINTS" id="PR01466">
    <property type="entry name" value="ARGDEIMINASE"/>
</dbReference>
<comment type="caution">
    <text evidence="2">The sequence shown here is derived from an EMBL/GenBank/DDBJ whole genome shotgun (WGS) entry which is preliminary data.</text>
</comment>
<gene>
    <name evidence="2" type="primary">arcA_13</name>
    <name evidence="2" type="ORF">SDC9_88698</name>
</gene>
<name>A0A644ZMN8_9ZZZZ</name>
<evidence type="ECO:0000313" key="2">
    <source>
        <dbReference type="EMBL" id="MPM42036.1"/>
    </source>
</evidence>
<dbReference type="AlphaFoldDB" id="A0A644ZMN8"/>
<dbReference type="SUPFAM" id="SSF55909">
    <property type="entry name" value="Pentein"/>
    <property type="match status" value="1"/>
</dbReference>
<dbReference type="HAMAP" id="MF_00242">
    <property type="entry name" value="Arg_deiminase"/>
    <property type="match status" value="1"/>
</dbReference>